<name>A0A316A0T2_9ACTN</name>
<dbReference type="InterPro" id="IPR017871">
    <property type="entry name" value="ABC_transporter-like_CS"/>
</dbReference>
<evidence type="ECO:0000313" key="7">
    <source>
        <dbReference type="Proteomes" id="UP000245469"/>
    </source>
</evidence>
<dbReference type="GO" id="GO:0016887">
    <property type="term" value="F:ATP hydrolysis activity"/>
    <property type="evidence" value="ECO:0007669"/>
    <property type="project" value="InterPro"/>
</dbReference>
<evidence type="ECO:0000259" key="5">
    <source>
        <dbReference type="PROSITE" id="PS50893"/>
    </source>
</evidence>
<dbReference type="SMART" id="SM00382">
    <property type="entry name" value="AAA"/>
    <property type="match status" value="1"/>
</dbReference>
<dbReference type="PROSITE" id="PS00211">
    <property type="entry name" value="ABC_TRANSPORTER_1"/>
    <property type="match status" value="1"/>
</dbReference>
<dbReference type="AlphaFoldDB" id="A0A316A0T2"/>
<reference evidence="6 7" key="1">
    <citation type="submission" date="2018-03" db="EMBL/GenBank/DDBJ databases">
        <title>Genomic Encyclopedia of Archaeal and Bacterial Type Strains, Phase II (KMG-II): from individual species to whole genera.</title>
        <authorList>
            <person name="Goeker M."/>
        </authorList>
    </citation>
    <scope>NUCLEOTIDE SEQUENCE [LARGE SCALE GENOMIC DNA]</scope>
    <source>
        <strain evidence="6 7">DSM 44889</strain>
    </source>
</reference>
<dbReference type="PROSITE" id="PS50893">
    <property type="entry name" value="ABC_TRANSPORTER_2"/>
    <property type="match status" value="1"/>
</dbReference>
<dbReference type="RefSeq" id="WP_211319618.1">
    <property type="nucleotide sequence ID" value="NZ_QGDQ01000021.1"/>
</dbReference>
<dbReference type="Gene3D" id="3.40.50.300">
    <property type="entry name" value="P-loop containing nucleotide triphosphate hydrolases"/>
    <property type="match status" value="1"/>
</dbReference>
<evidence type="ECO:0000256" key="4">
    <source>
        <dbReference type="ARBA" id="ARBA00022840"/>
    </source>
</evidence>
<protein>
    <submittedName>
        <fullName evidence="6">ABC-2 type transport system ATP-binding protein</fullName>
    </submittedName>
</protein>
<dbReference type="PANTHER" id="PTHR43335:SF2">
    <property type="entry name" value="ABC TRANSPORTER, ATP-BINDING PROTEIN"/>
    <property type="match status" value="1"/>
</dbReference>
<keyword evidence="2" id="KW-0813">Transport</keyword>
<evidence type="ECO:0000256" key="1">
    <source>
        <dbReference type="ARBA" id="ARBA00005417"/>
    </source>
</evidence>
<organism evidence="6 7">
    <name type="scientific">Quadrisphaera granulorum</name>
    <dbReference type="NCBI Taxonomy" id="317664"/>
    <lineage>
        <taxon>Bacteria</taxon>
        <taxon>Bacillati</taxon>
        <taxon>Actinomycetota</taxon>
        <taxon>Actinomycetes</taxon>
        <taxon>Kineosporiales</taxon>
        <taxon>Kineosporiaceae</taxon>
        <taxon>Quadrisphaera</taxon>
    </lineage>
</organism>
<dbReference type="PANTHER" id="PTHR43335">
    <property type="entry name" value="ABC TRANSPORTER, ATP-BINDING PROTEIN"/>
    <property type="match status" value="1"/>
</dbReference>
<comment type="similarity">
    <text evidence="1">Belongs to the ABC transporter superfamily.</text>
</comment>
<feature type="domain" description="ABC transporter" evidence="5">
    <location>
        <begin position="7"/>
        <end position="241"/>
    </location>
</feature>
<gene>
    <name evidence="6" type="ORF">BXY45_12119</name>
</gene>
<comment type="caution">
    <text evidence="6">The sequence shown here is derived from an EMBL/GenBank/DDBJ whole genome shotgun (WGS) entry which is preliminary data.</text>
</comment>
<dbReference type="InterPro" id="IPR003593">
    <property type="entry name" value="AAA+_ATPase"/>
</dbReference>
<evidence type="ECO:0000313" key="6">
    <source>
        <dbReference type="EMBL" id="PWJ51142.1"/>
    </source>
</evidence>
<dbReference type="EMBL" id="QGDQ01000021">
    <property type="protein sequence ID" value="PWJ51142.1"/>
    <property type="molecule type" value="Genomic_DNA"/>
</dbReference>
<evidence type="ECO:0000256" key="2">
    <source>
        <dbReference type="ARBA" id="ARBA00022448"/>
    </source>
</evidence>
<dbReference type="Pfam" id="PF00005">
    <property type="entry name" value="ABC_tran"/>
    <property type="match status" value="1"/>
</dbReference>
<keyword evidence="3" id="KW-0547">Nucleotide-binding</keyword>
<dbReference type="SUPFAM" id="SSF52540">
    <property type="entry name" value="P-loop containing nucleoside triphosphate hydrolases"/>
    <property type="match status" value="1"/>
</dbReference>
<keyword evidence="4 6" id="KW-0067">ATP-binding</keyword>
<keyword evidence="7" id="KW-1185">Reference proteome</keyword>
<dbReference type="InterPro" id="IPR003439">
    <property type="entry name" value="ABC_transporter-like_ATP-bd"/>
</dbReference>
<proteinExistence type="inferred from homology"/>
<sequence length="300" mass="31078">MSEQVLVEVSDLAVVLGRGKKQRRAVDGLDLRLGAGVHGLLGPNGAGKTTLVRVLATVLPPSSGDISLLGVDVRDVRRRRELRRQIGYLPQAFGYYPRFTVREFVEYFAWLKEVPAARAGVAVDTALERVGLADRAGDRMKSLSGGMLRRAGVAQALVNDPRVLLLDEPTAGLDPEQRVAFRSLLRELALDAAVVVSTHLVEDVAGACTHVVLMEAGRVVATGTPAGLAEAGRRGLVHDGDGVCGLVGSGSADDGLASAIERGYTGVLRAARVSGPGAAPVVLPEPAASTSGAPTSAAGA</sequence>
<accession>A0A316A0T2</accession>
<dbReference type="GO" id="GO:0005524">
    <property type="term" value="F:ATP binding"/>
    <property type="evidence" value="ECO:0007669"/>
    <property type="project" value="UniProtKB-KW"/>
</dbReference>
<evidence type="ECO:0000256" key="3">
    <source>
        <dbReference type="ARBA" id="ARBA00022741"/>
    </source>
</evidence>
<dbReference type="InterPro" id="IPR027417">
    <property type="entry name" value="P-loop_NTPase"/>
</dbReference>
<dbReference type="Proteomes" id="UP000245469">
    <property type="component" value="Unassembled WGS sequence"/>
</dbReference>